<reference evidence="1 2" key="1">
    <citation type="journal article" date="2015" name="Nature">
        <title>rRNA introns, odd ribosomes, and small enigmatic genomes across a large radiation of phyla.</title>
        <authorList>
            <person name="Brown C.T."/>
            <person name="Hug L.A."/>
            <person name="Thomas B.C."/>
            <person name="Sharon I."/>
            <person name="Castelle C.J."/>
            <person name="Singh A."/>
            <person name="Wilkins M.J."/>
            <person name="Williams K.H."/>
            <person name="Banfield J.F."/>
        </authorList>
    </citation>
    <scope>NUCLEOTIDE SEQUENCE [LARGE SCALE GENOMIC DNA]</scope>
</reference>
<dbReference type="Proteomes" id="UP000034952">
    <property type="component" value="Unassembled WGS sequence"/>
</dbReference>
<evidence type="ECO:0000313" key="2">
    <source>
        <dbReference type="Proteomes" id="UP000034952"/>
    </source>
</evidence>
<gene>
    <name evidence="1" type="ORF">UR64_C0002G0057</name>
</gene>
<name>A0A0G0BSY5_9BACT</name>
<comment type="caution">
    <text evidence="1">The sequence shown here is derived from an EMBL/GenBank/DDBJ whole genome shotgun (WGS) entry which is preliminary data.</text>
</comment>
<evidence type="ECO:0000313" key="1">
    <source>
        <dbReference type="EMBL" id="KKP66841.1"/>
    </source>
</evidence>
<accession>A0A0G0BSY5</accession>
<protein>
    <submittedName>
        <fullName evidence="1">Uncharacterized protein</fullName>
    </submittedName>
</protein>
<proteinExistence type="predicted"/>
<dbReference type="AlphaFoldDB" id="A0A0G0BSY5"/>
<sequence>MEENERFRRFPTTDNIEIEFDTADHVCMRFGFKAGETALHPKGAETVTFIGVAPAYGKAWEPALWYVIHHPSVKGKACCWGGVSNLLEAGFTRISA</sequence>
<organism evidence="1 2">
    <name type="scientific">Candidatus Nomurabacteria bacterium GW2011_GWE1_35_16</name>
    <dbReference type="NCBI Taxonomy" id="1618761"/>
    <lineage>
        <taxon>Bacteria</taxon>
        <taxon>Candidatus Nomuraibacteriota</taxon>
    </lineage>
</organism>
<dbReference type="EMBL" id="LBPY01000002">
    <property type="protein sequence ID" value="KKP66841.1"/>
    <property type="molecule type" value="Genomic_DNA"/>
</dbReference>